<proteinExistence type="predicted"/>
<gene>
    <name evidence="1" type="ORF">F3Y22_tig00110788pilonHSYRG00207</name>
</gene>
<name>A0A6A2ZQW1_HIBSY</name>
<accession>A0A6A2ZQW1</accession>
<dbReference type="InterPro" id="IPR052957">
    <property type="entry name" value="Auxin_embryo_med"/>
</dbReference>
<dbReference type="PANTHER" id="PTHR32387">
    <property type="entry name" value="WU:FJ29H11"/>
    <property type="match status" value="1"/>
</dbReference>
<evidence type="ECO:0000313" key="1">
    <source>
        <dbReference type="EMBL" id="KAE8693976.1"/>
    </source>
</evidence>
<dbReference type="Proteomes" id="UP000436088">
    <property type="component" value="Unassembled WGS sequence"/>
</dbReference>
<organism evidence="1 2">
    <name type="scientific">Hibiscus syriacus</name>
    <name type="common">Rose of Sharon</name>
    <dbReference type="NCBI Taxonomy" id="106335"/>
    <lineage>
        <taxon>Eukaryota</taxon>
        <taxon>Viridiplantae</taxon>
        <taxon>Streptophyta</taxon>
        <taxon>Embryophyta</taxon>
        <taxon>Tracheophyta</taxon>
        <taxon>Spermatophyta</taxon>
        <taxon>Magnoliopsida</taxon>
        <taxon>eudicotyledons</taxon>
        <taxon>Gunneridae</taxon>
        <taxon>Pentapetalae</taxon>
        <taxon>rosids</taxon>
        <taxon>malvids</taxon>
        <taxon>Malvales</taxon>
        <taxon>Malvaceae</taxon>
        <taxon>Malvoideae</taxon>
        <taxon>Hibiscus</taxon>
    </lineage>
</organism>
<reference evidence="1" key="1">
    <citation type="submission" date="2019-09" db="EMBL/GenBank/DDBJ databases">
        <title>Draft genome information of white flower Hibiscus syriacus.</title>
        <authorList>
            <person name="Kim Y.-M."/>
        </authorList>
    </citation>
    <scope>NUCLEOTIDE SEQUENCE [LARGE SCALE GENOMIC DNA]</scope>
    <source>
        <strain evidence="1">YM2019G1</strain>
    </source>
</reference>
<dbReference type="PANTHER" id="PTHR32387:SF3">
    <property type="entry name" value="ATP_DNA BINDING PROTEIN"/>
    <property type="match status" value="1"/>
</dbReference>
<sequence>MPAFWDIIVKARKEGLGLSSISSHGTYCIQGSDLVLGASEGVYLELMLFLAENWKNVFDGTTINNIPILKYLDIYGCVSLCSNQEFSGVTNRVFLPETTQTAILTLSKQETILEWLQNQANVDSLSVYTYAAALIDQLGLAEVDHLCGIMPLVDNYGTIVYANKKRKILVPAKGSKWNNLVAFILLKSGTTPGGQLLKFLRSHVAFLDITSLPPPNVAIPAASLMLTKENTFLLLDWIIHEKKKNSYSKSVSDKHKEWKLLRVTINGSSGYKPPEQSFFYSSSWGDILQNGSVFVDIPLIDQSFYGERISHYREELQTIVSYHVLSVLGLIKYLRTKYLPPDEFIRSIKEGRWLKTSCGYRSSIGTILYDEEWKIAIQLCDLPLIDQAFYGDEIFCFKEELRLLGVIVGFSGYHQLVIDNLKQSARSLKADAFIFLLECMRNSKQPNRLVSTLGGASCLKTNLDYKHLSECFLFDQQCGCLLQVFSCFSIIEHSFYGSNIFFYKNELKTLSVVVDFEVAIKSFIAASGKWHLYHLLQKITLSFLSCCRQLKGTTYEFPSDLKKCILEVKWLRTRLGDFRSPRECIIFSPEWESISSISQLPFIDDSYNYYGKDIHKYSHELESIGVVVEFERANDLDNHSDFATIIRIYKFLAKAEQLPDSKAKQLIWIPDGNEHGRWVDLDERALHDKDGLFRLQLIILDKHYKNKVPL</sequence>
<dbReference type="EMBL" id="VEPZ02001112">
    <property type="protein sequence ID" value="KAE8693976.1"/>
    <property type="molecule type" value="Genomic_DNA"/>
</dbReference>
<keyword evidence="2" id="KW-1185">Reference proteome</keyword>
<comment type="caution">
    <text evidence="1">The sequence shown here is derived from an EMBL/GenBank/DDBJ whole genome shotgun (WGS) entry which is preliminary data.</text>
</comment>
<protein>
    <submittedName>
        <fullName evidence="1">Detected protein of confused Function</fullName>
    </submittedName>
</protein>
<dbReference type="AlphaFoldDB" id="A0A6A2ZQW1"/>
<evidence type="ECO:0000313" key="2">
    <source>
        <dbReference type="Proteomes" id="UP000436088"/>
    </source>
</evidence>